<dbReference type="RefSeq" id="WP_344717180.1">
    <property type="nucleotide sequence ID" value="NZ_BAAAYG010000001.1"/>
</dbReference>
<feature type="region of interest" description="Disordered" evidence="1">
    <location>
        <begin position="1"/>
        <end position="24"/>
    </location>
</feature>
<protein>
    <recommendedName>
        <fullName evidence="4">HNH endonuclease</fullName>
    </recommendedName>
</protein>
<reference evidence="3" key="1">
    <citation type="journal article" date="2019" name="Int. J. Syst. Evol. Microbiol.">
        <title>The Global Catalogue of Microorganisms (GCM) 10K type strain sequencing project: providing services to taxonomists for standard genome sequencing and annotation.</title>
        <authorList>
            <consortium name="The Broad Institute Genomics Platform"/>
            <consortium name="The Broad Institute Genome Sequencing Center for Infectious Disease"/>
            <person name="Wu L."/>
            <person name="Ma J."/>
        </authorList>
    </citation>
    <scope>NUCLEOTIDE SEQUENCE [LARGE SCALE GENOMIC DNA]</scope>
    <source>
        <strain evidence="3">JCM 11483</strain>
    </source>
</reference>
<evidence type="ECO:0000256" key="1">
    <source>
        <dbReference type="SAM" id="MobiDB-lite"/>
    </source>
</evidence>
<dbReference type="EMBL" id="BAAAYG010000001">
    <property type="protein sequence ID" value="GAA3278462.1"/>
    <property type="molecule type" value="Genomic_DNA"/>
</dbReference>
<keyword evidence="3" id="KW-1185">Reference proteome</keyword>
<gene>
    <name evidence="2" type="ORF">GCM10020260_00580</name>
</gene>
<dbReference type="Proteomes" id="UP001501736">
    <property type="component" value="Unassembled WGS sequence"/>
</dbReference>
<name>A0ABP6R5R7_9MICC</name>
<comment type="caution">
    <text evidence="2">The sequence shown here is derived from an EMBL/GenBank/DDBJ whole genome shotgun (WGS) entry which is preliminary data.</text>
</comment>
<evidence type="ECO:0008006" key="4">
    <source>
        <dbReference type="Google" id="ProtNLM"/>
    </source>
</evidence>
<sequence length="124" mass="13874">MSVPMGEQPSEEHRPGDQPPEEAVVDDVVADEPLTCYLCQRPAVLEVHTTGHAVYDITACTQPSDSGVWVCHSCHVALHRWMDRNPGEDAAMLAIAEVMKQALNVIQTPRIYRRRRDMRRSPAA</sequence>
<accession>A0ABP6R5R7</accession>
<evidence type="ECO:0000313" key="2">
    <source>
        <dbReference type="EMBL" id="GAA3278462.1"/>
    </source>
</evidence>
<organism evidence="2 3">
    <name type="scientific">Nesterenkonia halobia</name>
    <dbReference type="NCBI Taxonomy" id="37922"/>
    <lineage>
        <taxon>Bacteria</taxon>
        <taxon>Bacillati</taxon>
        <taxon>Actinomycetota</taxon>
        <taxon>Actinomycetes</taxon>
        <taxon>Micrococcales</taxon>
        <taxon>Micrococcaceae</taxon>
        <taxon>Nesterenkonia</taxon>
    </lineage>
</organism>
<proteinExistence type="predicted"/>
<evidence type="ECO:0000313" key="3">
    <source>
        <dbReference type="Proteomes" id="UP001501736"/>
    </source>
</evidence>